<accession>A0A2W1LWU3</accession>
<sequence length="76" mass="8499">MRTMISLQNKPIPVYLNESNNKKALDKLGEVLNRKLQTGKKALQNCLRSLISVEISGSEATLHAINEKDTLTISLY</sequence>
<evidence type="ECO:0000313" key="1">
    <source>
        <dbReference type="EMBL" id="PZD95977.1"/>
    </source>
</evidence>
<gene>
    <name evidence="1" type="ORF">DNH61_11135</name>
</gene>
<evidence type="ECO:0000313" key="2">
    <source>
        <dbReference type="Proteomes" id="UP000249522"/>
    </source>
</evidence>
<protein>
    <submittedName>
        <fullName evidence="1">3-dehydroquinate dehydratase</fullName>
    </submittedName>
</protein>
<dbReference type="RefSeq" id="WP_111146722.1">
    <property type="nucleotide sequence ID" value="NZ_QKRB01000043.1"/>
</dbReference>
<dbReference type="OrthoDB" id="2626786at2"/>
<keyword evidence="2" id="KW-1185">Reference proteome</keyword>
<dbReference type="Proteomes" id="UP000249522">
    <property type="component" value="Unassembled WGS sequence"/>
</dbReference>
<comment type="caution">
    <text evidence="1">The sequence shown here is derived from an EMBL/GenBank/DDBJ whole genome shotgun (WGS) entry which is preliminary data.</text>
</comment>
<organism evidence="1 2">
    <name type="scientific">Paenibacillus sambharensis</name>
    <dbReference type="NCBI Taxonomy" id="1803190"/>
    <lineage>
        <taxon>Bacteria</taxon>
        <taxon>Bacillati</taxon>
        <taxon>Bacillota</taxon>
        <taxon>Bacilli</taxon>
        <taxon>Bacillales</taxon>
        <taxon>Paenibacillaceae</taxon>
        <taxon>Paenibacillus</taxon>
    </lineage>
</organism>
<dbReference type="EMBL" id="QKRB01000043">
    <property type="protein sequence ID" value="PZD95977.1"/>
    <property type="molecule type" value="Genomic_DNA"/>
</dbReference>
<dbReference type="AlphaFoldDB" id="A0A2W1LWU3"/>
<name>A0A2W1LWU3_9BACL</name>
<proteinExistence type="predicted"/>
<reference evidence="1 2" key="1">
    <citation type="submission" date="2018-06" db="EMBL/GenBank/DDBJ databases">
        <title>Paenibacillus imtechensis sp. nov.</title>
        <authorList>
            <person name="Pinnaka A.K."/>
            <person name="Singh H."/>
            <person name="Kaur M."/>
        </authorList>
    </citation>
    <scope>NUCLEOTIDE SEQUENCE [LARGE SCALE GENOMIC DNA]</scope>
    <source>
        <strain evidence="1 2">SMB1</strain>
    </source>
</reference>